<evidence type="ECO:0000256" key="1">
    <source>
        <dbReference type="ARBA" id="ARBA00010871"/>
    </source>
</evidence>
<dbReference type="GO" id="GO:0005524">
    <property type="term" value="F:ATP binding"/>
    <property type="evidence" value="ECO:0007669"/>
    <property type="project" value="UniProtKB-UniRule"/>
</dbReference>
<dbReference type="EMBL" id="WJJP01000515">
    <property type="protein sequence ID" value="MBD3326024.1"/>
    <property type="molecule type" value="Genomic_DNA"/>
</dbReference>
<organism evidence="5 6">
    <name type="scientific">candidate division KSB3 bacterium</name>
    <dbReference type="NCBI Taxonomy" id="2044937"/>
    <lineage>
        <taxon>Bacteria</taxon>
        <taxon>candidate division KSB3</taxon>
    </lineage>
</organism>
<gene>
    <name evidence="5" type="ORF">GF339_15675</name>
</gene>
<dbReference type="AlphaFoldDB" id="A0A9D5Q6M9"/>
<evidence type="ECO:0000313" key="6">
    <source>
        <dbReference type="Proteomes" id="UP000649604"/>
    </source>
</evidence>
<dbReference type="InterPro" id="IPR013815">
    <property type="entry name" value="ATP_grasp_subdomain_1"/>
</dbReference>
<comment type="similarity">
    <text evidence="1">Belongs to the D-alanine--D-alanine ligase family.</text>
</comment>
<dbReference type="Pfam" id="PF07478">
    <property type="entry name" value="Dala_Dala_lig_C"/>
    <property type="match status" value="1"/>
</dbReference>
<evidence type="ECO:0000256" key="2">
    <source>
        <dbReference type="ARBA" id="ARBA00022598"/>
    </source>
</evidence>
<dbReference type="Gene3D" id="3.30.1490.20">
    <property type="entry name" value="ATP-grasp fold, A domain"/>
    <property type="match status" value="1"/>
</dbReference>
<dbReference type="InterPro" id="IPR011095">
    <property type="entry name" value="Dala_Dala_lig_C"/>
</dbReference>
<reference evidence="5" key="1">
    <citation type="submission" date="2019-11" db="EMBL/GenBank/DDBJ databases">
        <title>Microbial mats filling the niche in hypersaline microbial mats.</title>
        <authorList>
            <person name="Wong H.L."/>
            <person name="Macleod F.I."/>
            <person name="White R.A. III"/>
            <person name="Burns B.P."/>
        </authorList>
    </citation>
    <scope>NUCLEOTIDE SEQUENCE</scope>
    <source>
        <strain evidence="5">Rbin_158</strain>
    </source>
</reference>
<dbReference type="PANTHER" id="PTHR23132:SF23">
    <property type="entry name" value="D-ALANINE--D-ALANINE LIGASE B"/>
    <property type="match status" value="1"/>
</dbReference>
<dbReference type="SUPFAM" id="SSF56059">
    <property type="entry name" value="Glutathione synthetase ATP-binding domain-like"/>
    <property type="match status" value="1"/>
</dbReference>
<evidence type="ECO:0000313" key="5">
    <source>
        <dbReference type="EMBL" id="MBD3326024.1"/>
    </source>
</evidence>
<accession>A0A9D5Q6M9</accession>
<keyword evidence="2 5" id="KW-0436">Ligase</keyword>
<evidence type="ECO:0000256" key="3">
    <source>
        <dbReference type="PROSITE-ProRule" id="PRU00409"/>
    </source>
</evidence>
<feature type="domain" description="ATP-grasp" evidence="4">
    <location>
        <begin position="109"/>
        <end position="323"/>
    </location>
</feature>
<dbReference type="Gene3D" id="3.30.470.20">
    <property type="entry name" value="ATP-grasp fold, B domain"/>
    <property type="match status" value="1"/>
</dbReference>
<evidence type="ECO:0000259" key="4">
    <source>
        <dbReference type="PROSITE" id="PS50975"/>
    </source>
</evidence>
<dbReference type="PROSITE" id="PS50975">
    <property type="entry name" value="ATP_GRASP"/>
    <property type="match status" value="1"/>
</dbReference>
<dbReference type="Proteomes" id="UP000649604">
    <property type="component" value="Unassembled WGS sequence"/>
</dbReference>
<dbReference type="GO" id="GO:0008716">
    <property type="term" value="F:D-alanine-D-alanine ligase activity"/>
    <property type="evidence" value="ECO:0007669"/>
    <property type="project" value="InterPro"/>
</dbReference>
<name>A0A9D5Q6M9_9BACT</name>
<dbReference type="PANTHER" id="PTHR23132">
    <property type="entry name" value="D-ALANINE--D-ALANINE LIGASE"/>
    <property type="match status" value="1"/>
</dbReference>
<proteinExistence type="inferred from homology"/>
<comment type="caution">
    <text evidence="5">The sequence shown here is derived from an EMBL/GenBank/DDBJ whole genome shotgun (WGS) entry which is preliminary data.</text>
</comment>
<sequence length="338" mass="37633">MTVAILHAEMTEDARKDEQDTLVQVEAVSQALRELGHDPVAVAFSLNIPETMQYLQALQPEIVFNLVEAVAAQGRLIHVAPAILDVLSLPYTGAQTEAMFLTSNKLLTKRLLHASGFATPPWVSTATLREEPSITAGRYIVKSVWEDASIGLSEEAVIEANSAAELRRMLAMKREQCGGENFAEAFVEGREFNLALLAGAHGPEVLPPAEIYFDAYPDGKLRIVDYRAKWEEDSFEYQHTPRRFVFCETDAALLDRLKILAEACWRLFDLRGYARVDFRVDQAEVPWILEVNANPCLSPDAGFMAAAAQAGLSMNQVVERILYDTDALEERGSCTRWL</sequence>
<keyword evidence="3" id="KW-0547">Nucleotide-binding</keyword>
<dbReference type="GO" id="GO:0046872">
    <property type="term" value="F:metal ion binding"/>
    <property type="evidence" value="ECO:0007669"/>
    <property type="project" value="InterPro"/>
</dbReference>
<protein>
    <submittedName>
        <fullName evidence="5">D-alanine--D-alanine ligase</fullName>
    </submittedName>
</protein>
<dbReference type="InterPro" id="IPR011761">
    <property type="entry name" value="ATP-grasp"/>
</dbReference>
<keyword evidence="3" id="KW-0067">ATP-binding</keyword>